<keyword evidence="5" id="KW-1185">Reference proteome</keyword>
<dbReference type="GeneID" id="63751665"/>
<protein>
    <recommendedName>
        <fullName evidence="3">Apple domain-containing protein</fullName>
    </recommendedName>
</protein>
<evidence type="ECO:0000313" key="5">
    <source>
        <dbReference type="Proteomes" id="UP000184383"/>
    </source>
</evidence>
<evidence type="ECO:0000256" key="2">
    <source>
        <dbReference type="SAM" id="SignalP"/>
    </source>
</evidence>
<evidence type="ECO:0000256" key="1">
    <source>
        <dbReference type="SAM" id="MobiDB-lite"/>
    </source>
</evidence>
<dbReference type="AlphaFoldDB" id="A0A1L9RI70"/>
<evidence type="ECO:0000313" key="4">
    <source>
        <dbReference type="EMBL" id="OJJ34615.1"/>
    </source>
</evidence>
<reference evidence="5" key="1">
    <citation type="journal article" date="2017" name="Genome Biol.">
        <title>Comparative genomics reveals high biological diversity and specific adaptations in the industrially and medically important fungal genus Aspergillus.</title>
        <authorList>
            <person name="de Vries R.P."/>
            <person name="Riley R."/>
            <person name="Wiebenga A."/>
            <person name="Aguilar-Osorio G."/>
            <person name="Amillis S."/>
            <person name="Uchima C.A."/>
            <person name="Anderluh G."/>
            <person name="Asadollahi M."/>
            <person name="Askin M."/>
            <person name="Barry K."/>
            <person name="Battaglia E."/>
            <person name="Bayram O."/>
            <person name="Benocci T."/>
            <person name="Braus-Stromeyer S.A."/>
            <person name="Caldana C."/>
            <person name="Canovas D."/>
            <person name="Cerqueira G.C."/>
            <person name="Chen F."/>
            <person name="Chen W."/>
            <person name="Choi C."/>
            <person name="Clum A."/>
            <person name="Dos Santos R.A."/>
            <person name="Damasio A.R."/>
            <person name="Diallinas G."/>
            <person name="Emri T."/>
            <person name="Fekete E."/>
            <person name="Flipphi M."/>
            <person name="Freyberg S."/>
            <person name="Gallo A."/>
            <person name="Gournas C."/>
            <person name="Habgood R."/>
            <person name="Hainaut M."/>
            <person name="Harispe M.L."/>
            <person name="Henrissat B."/>
            <person name="Hilden K.S."/>
            <person name="Hope R."/>
            <person name="Hossain A."/>
            <person name="Karabika E."/>
            <person name="Karaffa L."/>
            <person name="Karanyi Z."/>
            <person name="Krasevec N."/>
            <person name="Kuo A."/>
            <person name="Kusch H."/>
            <person name="LaButti K."/>
            <person name="Lagendijk E.L."/>
            <person name="Lapidus A."/>
            <person name="Levasseur A."/>
            <person name="Lindquist E."/>
            <person name="Lipzen A."/>
            <person name="Logrieco A.F."/>
            <person name="MacCabe A."/>
            <person name="Maekelae M.R."/>
            <person name="Malavazi I."/>
            <person name="Melin P."/>
            <person name="Meyer V."/>
            <person name="Mielnichuk N."/>
            <person name="Miskei M."/>
            <person name="Molnar A.P."/>
            <person name="Mule G."/>
            <person name="Ngan C.Y."/>
            <person name="Orejas M."/>
            <person name="Orosz E."/>
            <person name="Ouedraogo J.P."/>
            <person name="Overkamp K.M."/>
            <person name="Park H.-S."/>
            <person name="Perrone G."/>
            <person name="Piumi F."/>
            <person name="Punt P.J."/>
            <person name="Ram A.F."/>
            <person name="Ramon A."/>
            <person name="Rauscher S."/>
            <person name="Record E."/>
            <person name="Riano-Pachon D.M."/>
            <person name="Robert V."/>
            <person name="Roehrig J."/>
            <person name="Ruller R."/>
            <person name="Salamov A."/>
            <person name="Salih N.S."/>
            <person name="Samson R.A."/>
            <person name="Sandor E."/>
            <person name="Sanguinetti M."/>
            <person name="Schuetze T."/>
            <person name="Sepcic K."/>
            <person name="Shelest E."/>
            <person name="Sherlock G."/>
            <person name="Sophianopoulou V."/>
            <person name="Squina F.M."/>
            <person name="Sun H."/>
            <person name="Susca A."/>
            <person name="Todd R.B."/>
            <person name="Tsang A."/>
            <person name="Unkles S.E."/>
            <person name="van de Wiele N."/>
            <person name="van Rossen-Uffink D."/>
            <person name="Oliveira J.V."/>
            <person name="Vesth T.C."/>
            <person name="Visser J."/>
            <person name="Yu J.-H."/>
            <person name="Zhou M."/>
            <person name="Andersen M.R."/>
            <person name="Archer D.B."/>
            <person name="Baker S.E."/>
            <person name="Benoit I."/>
            <person name="Brakhage A.A."/>
            <person name="Braus G.H."/>
            <person name="Fischer R."/>
            <person name="Frisvad J.C."/>
            <person name="Goldman G.H."/>
            <person name="Houbraken J."/>
            <person name="Oakley B."/>
            <person name="Pocsi I."/>
            <person name="Scazzocchio C."/>
            <person name="Seiboth B."/>
            <person name="vanKuyk P.A."/>
            <person name="Wortman J."/>
            <person name="Dyer P.S."/>
            <person name="Grigoriev I.V."/>
        </authorList>
    </citation>
    <scope>NUCLEOTIDE SEQUENCE [LARGE SCALE GENOMIC DNA]</scope>
    <source>
        <strain evidence="5">DTO 134E9</strain>
    </source>
</reference>
<proteinExistence type="predicted"/>
<feature type="region of interest" description="Disordered" evidence="1">
    <location>
        <begin position="153"/>
        <end position="179"/>
    </location>
</feature>
<organism evidence="4 5">
    <name type="scientific">Aspergillus wentii DTO 134E9</name>
    <dbReference type="NCBI Taxonomy" id="1073089"/>
    <lineage>
        <taxon>Eukaryota</taxon>
        <taxon>Fungi</taxon>
        <taxon>Dikarya</taxon>
        <taxon>Ascomycota</taxon>
        <taxon>Pezizomycotina</taxon>
        <taxon>Eurotiomycetes</taxon>
        <taxon>Eurotiomycetidae</taxon>
        <taxon>Eurotiales</taxon>
        <taxon>Aspergillaceae</taxon>
        <taxon>Aspergillus</taxon>
        <taxon>Aspergillus subgen. Cremei</taxon>
    </lineage>
</organism>
<dbReference type="RefSeq" id="XP_040688291.1">
    <property type="nucleotide sequence ID" value="XM_040835817.1"/>
</dbReference>
<feature type="signal peptide" evidence="2">
    <location>
        <begin position="1"/>
        <end position="18"/>
    </location>
</feature>
<dbReference type="InterPro" id="IPR003609">
    <property type="entry name" value="Pan_app"/>
</dbReference>
<accession>A0A1L9RI70</accession>
<dbReference type="EMBL" id="KV878213">
    <property type="protein sequence ID" value="OJJ34615.1"/>
    <property type="molecule type" value="Genomic_DNA"/>
</dbReference>
<name>A0A1L9RI70_ASPWE</name>
<gene>
    <name evidence="4" type="ORF">ASPWEDRAFT_42589</name>
</gene>
<dbReference type="Pfam" id="PF14295">
    <property type="entry name" value="PAN_4"/>
    <property type="match status" value="2"/>
</dbReference>
<sequence length="256" mass="28036">MKLQTILLSLPLASVATAEVTLNKLYFDRLCPKNEELELEISPNVFVTYSCHRSVATSVKTAASDAEDPYECAMECSKTKGCVGGLWSGRVKNAEDPCSLAMHAAGEPELRNRLDVVYMAVRDGNAEPVECAEEAKIIHDLISKNEALKKELEECKTHSDDDDDDEATTPPTPPPSKEWTIKTGHHLINHHYLSPQGGNGRRSLDDCMALCEKTTGCQGVTRNRTTGTCWLARDAKPPTRVLGQTPNANLDSAILK</sequence>
<evidence type="ECO:0000259" key="3">
    <source>
        <dbReference type="Pfam" id="PF14295"/>
    </source>
</evidence>
<dbReference type="Gene3D" id="3.50.4.10">
    <property type="entry name" value="Hepatocyte Growth Factor"/>
    <property type="match status" value="1"/>
</dbReference>
<dbReference type="Proteomes" id="UP000184383">
    <property type="component" value="Unassembled WGS sequence"/>
</dbReference>
<feature type="chain" id="PRO_5012521673" description="Apple domain-containing protein" evidence="2">
    <location>
        <begin position="19"/>
        <end position="256"/>
    </location>
</feature>
<feature type="domain" description="Apple" evidence="3">
    <location>
        <begin position="64"/>
        <end position="100"/>
    </location>
</feature>
<keyword evidence="2" id="KW-0732">Signal</keyword>
<feature type="domain" description="Apple" evidence="3">
    <location>
        <begin position="202"/>
        <end position="231"/>
    </location>
</feature>
<dbReference type="VEuPathDB" id="FungiDB:ASPWEDRAFT_42589"/>